<name>A0A1D1VDW4_RAMVA</name>
<proteinExistence type="predicted"/>
<protein>
    <submittedName>
        <fullName evidence="1">Uncharacterized protein</fullName>
    </submittedName>
</protein>
<gene>
    <name evidence="1" type="primary">RvY_08432-1</name>
    <name evidence="1" type="synonym">RvY_08432.1</name>
    <name evidence="1" type="ORF">RvY_08432</name>
</gene>
<reference evidence="1 2" key="1">
    <citation type="journal article" date="2016" name="Nat. Commun.">
        <title>Extremotolerant tardigrade genome and improved radiotolerance of human cultured cells by tardigrade-unique protein.</title>
        <authorList>
            <person name="Hashimoto T."/>
            <person name="Horikawa D.D."/>
            <person name="Saito Y."/>
            <person name="Kuwahara H."/>
            <person name="Kozuka-Hata H."/>
            <person name="Shin-I T."/>
            <person name="Minakuchi Y."/>
            <person name="Ohishi K."/>
            <person name="Motoyama A."/>
            <person name="Aizu T."/>
            <person name="Enomoto A."/>
            <person name="Kondo K."/>
            <person name="Tanaka S."/>
            <person name="Hara Y."/>
            <person name="Koshikawa S."/>
            <person name="Sagara H."/>
            <person name="Miura T."/>
            <person name="Yokobori S."/>
            <person name="Miyagawa K."/>
            <person name="Suzuki Y."/>
            <person name="Kubo T."/>
            <person name="Oyama M."/>
            <person name="Kohara Y."/>
            <person name="Fujiyama A."/>
            <person name="Arakawa K."/>
            <person name="Katayama T."/>
            <person name="Toyoda A."/>
            <person name="Kunieda T."/>
        </authorList>
    </citation>
    <scope>NUCLEOTIDE SEQUENCE [LARGE SCALE GENOMIC DNA]</scope>
    <source>
        <strain evidence="1 2">YOKOZUNA-1</strain>
    </source>
</reference>
<comment type="caution">
    <text evidence="1">The sequence shown here is derived from an EMBL/GenBank/DDBJ whole genome shotgun (WGS) entry which is preliminary data.</text>
</comment>
<keyword evidence="2" id="KW-1185">Reference proteome</keyword>
<sequence length="52" mass="5783">MERPTYHELDPQNLRGQGFDGAANIRGHIKGAQAEIAKVQPKAIYTHGAFFM</sequence>
<dbReference type="OrthoDB" id="6783070at2759"/>
<dbReference type="EMBL" id="BDGG01000004">
    <property type="protein sequence ID" value="GAU97073.1"/>
    <property type="molecule type" value="Genomic_DNA"/>
</dbReference>
<evidence type="ECO:0000313" key="1">
    <source>
        <dbReference type="EMBL" id="GAU97073.1"/>
    </source>
</evidence>
<organism evidence="1 2">
    <name type="scientific">Ramazzottius varieornatus</name>
    <name type="common">Water bear</name>
    <name type="synonym">Tardigrade</name>
    <dbReference type="NCBI Taxonomy" id="947166"/>
    <lineage>
        <taxon>Eukaryota</taxon>
        <taxon>Metazoa</taxon>
        <taxon>Ecdysozoa</taxon>
        <taxon>Tardigrada</taxon>
        <taxon>Eutardigrada</taxon>
        <taxon>Parachela</taxon>
        <taxon>Hypsibioidea</taxon>
        <taxon>Ramazzottiidae</taxon>
        <taxon>Ramazzottius</taxon>
    </lineage>
</organism>
<dbReference type="AlphaFoldDB" id="A0A1D1VDW4"/>
<evidence type="ECO:0000313" key="2">
    <source>
        <dbReference type="Proteomes" id="UP000186922"/>
    </source>
</evidence>
<accession>A0A1D1VDW4</accession>
<dbReference type="Proteomes" id="UP000186922">
    <property type="component" value="Unassembled WGS sequence"/>
</dbReference>